<dbReference type="AlphaFoldDB" id="A0AAQ3P4P3"/>
<dbReference type="InterPro" id="IPR050592">
    <property type="entry name" value="GDSL_lipolytic_enzyme"/>
</dbReference>
<reference evidence="3 4" key="1">
    <citation type="journal article" date="2023" name="Life. Sci Alliance">
        <title>Evolutionary insights into 3D genome organization and epigenetic landscape of Vigna mungo.</title>
        <authorList>
            <person name="Junaid A."/>
            <person name="Singh B."/>
            <person name="Bhatia S."/>
        </authorList>
    </citation>
    <scope>NUCLEOTIDE SEQUENCE [LARGE SCALE GENOMIC DNA]</scope>
    <source>
        <strain evidence="3">Urdbean</strain>
    </source>
</reference>
<dbReference type="Gene3D" id="3.40.50.1110">
    <property type="entry name" value="SGNH hydrolase"/>
    <property type="match status" value="2"/>
</dbReference>
<keyword evidence="4" id="KW-1185">Reference proteome</keyword>
<dbReference type="PANTHER" id="PTHR45642:SF137">
    <property type="entry name" value="GDSL-LIKE LIPASE_ACYLHYDROLASE"/>
    <property type="match status" value="1"/>
</dbReference>
<dbReference type="PANTHER" id="PTHR45642">
    <property type="entry name" value="GDSL ESTERASE/LIPASE EXL3"/>
    <property type="match status" value="1"/>
</dbReference>
<accession>A0AAQ3P4P3</accession>
<dbReference type="InterPro" id="IPR001087">
    <property type="entry name" value="GDSL"/>
</dbReference>
<evidence type="ECO:0000256" key="1">
    <source>
        <dbReference type="ARBA" id="ARBA00008668"/>
    </source>
</evidence>
<dbReference type="InterPro" id="IPR036514">
    <property type="entry name" value="SGNH_hydro_sf"/>
</dbReference>
<dbReference type="CDD" id="cd01837">
    <property type="entry name" value="SGNH_plant_lipase_like"/>
    <property type="match status" value="2"/>
</dbReference>
<dbReference type="InterPro" id="IPR008265">
    <property type="entry name" value="Lipase_GDSL_AS"/>
</dbReference>
<feature type="chain" id="PRO_5042902149" description="GDSL esterase/lipase EXL3" evidence="2">
    <location>
        <begin position="32"/>
        <end position="582"/>
    </location>
</feature>
<evidence type="ECO:0000313" key="4">
    <source>
        <dbReference type="Proteomes" id="UP001374535"/>
    </source>
</evidence>
<evidence type="ECO:0000256" key="2">
    <source>
        <dbReference type="SAM" id="SignalP"/>
    </source>
</evidence>
<dbReference type="Pfam" id="PF00657">
    <property type="entry name" value="Lipase_GDSL"/>
    <property type="match status" value="2"/>
</dbReference>
<dbReference type="InterPro" id="IPR035669">
    <property type="entry name" value="SGNH_plant_lipase-like"/>
</dbReference>
<proteinExistence type="inferred from homology"/>
<dbReference type="Proteomes" id="UP001374535">
    <property type="component" value="Chromosome 2"/>
</dbReference>
<gene>
    <name evidence="3" type="ORF">V8G54_007864</name>
</gene>
<evidence type="ECO:0000313" key="3">
    <source>
        <dbReference type="EMBL" id="WVZ20542.1"/>
    </source>
</evidence>
<protein>
    <recommendedName>
        <fullName evidence="5">GDSL esterase/lipase EXL3</fullName>
    </recommendedName>
</protein>
<comment type="similarity">
    <text evidence="1">Belongs to the 'GDSL' lipolytic enzyme family.</text>
</comment>
<organism evidence="3 4">
    <name type="scientific">Vigna mungo</name>
    <name type="common">Black gram</name>
    <name type="synonym">Phaseolus mungo</name>
    <dbReference type="NCBI Taxonomy" id="3915"/>
    <lineage>
        <taxon>Eukaryota</taxon>
        <taxon>Viridiplantae</taxon>
        <taxon>Streptophyta</taxon>
        <taxon>Embryophyta</taxon>
        <taxon>Tracheophyta</taxon>
        <taxon>Spermatophyta</taxon>
        <taxon>Magnoliopsida</taxon>
        <taxon>eudicotyledons</taxon>
        <taxon>Gunneridae</taxon>
        <taxon>Pentapetalae</taxon>
        <taxon>rosids</taxon>
        <taxon>fabids</taxon>
        <taxon>Fabales</taxon>
        <taxon>Fabaceae</taxon>
        <taxon>Papilionoideae</taxon>
        <taxon>50 kb inversion clade</taxon>
        <taxon>NPAAA clade</taxon>
        <taxon>indigoferoid/millettioid clade</taxon>
        <taxon>Phaseoleae</taxon>
        <taxon>Vigna</taxon>
    </lineage>
</organism>
<dbReference type="PROSITE" id="PS01098">
    <property type="entry name" value="LIPASE_GDSL_SER"/>
    <property type="match status" value="1"/>
</dbReference>
<name>A0AAQ3P4P3_VIGMU</name>
<dbReference type="FunFam" id="3.40.50.1110:FF:000003">
    <property type="entry name" value="GDSL esterase/lipase APG"/>
    <property type="match status" value="2"/>
</dbReference>
<feature type="signal peptide" evidence="2">
    <location>
        <begin position="1"/>
        <end position="31"/>
    </location>
</feature>
<keyword evidence="2" id="KW-0732">Signal</keyword>
<dbReference type="GO" id="GO:0016298">
    <property type="term" value="F:lipase activity"/>
    <property type="evidence" value="ECO:0007669"/>
    <property type="project" value="InterPro"/>
</dbReference>
<dbReference type="EMBL" id="CP144699">
    <property type="protein sequence ID" value="WVZ20542.1"/>
    <property type="molecule type" value="Genomic_DNA"/>
</dbReference>
<sequence>MDSSLIPSSLMLRLMLLFFIILFCKTKGALQLPPNFNVPAVLVFGDSIMDTGNNNNNTQTLAKCNFPPYGRDFRGAIPTGRFGNGKVPSDLVAEELGIKDLLPAYFDPNLQPNDLLTGVCFASGGSGYDPLTAKMATAISLSGQIDMFKDYIRKLEGLVGEERTNFILANSIVLVVEGSNDISNTYFLSHAREVQYDIPTYTDLMVSSASSFLKRTILGGLLRKCAEKYNEAAKLFNGKLAKELASLNQNLPNARVVYLDVYNPLLDIIVNYQNYGFKVGDRGCCGTGKIETAVFCNSLDPTCQNAGDYVFWDVEELGIKKLLPAYLDPNLKPDDLLTGVCFASGASGYDPLTPKIASVISMSEQLEMFKEYVEKLKQIVGVDRTNFILANSFFLVVAGSDDIANTYFVARARQLQYDIPAYTDLMSNSASDFVKELYGLGARRIGVLSAPPIGCVPSQRTLAGGLERECAGDYNYAAKLFNSKLSSKLDSLSDLPDSRIVYIDVYNPLMDIIVNYKSYGYEVMDKGCCGTGKLEVAVLCNRLDATCSDASKYVFWDSYHPTEKVYKQLVAQILQNYLTRFF</sequence>
<dbReference type="GO" id="GO:0006629">
    <property type="term" value="P:lipid metabolic process"/>
    <property type="evidence" value="ECO:0007669"/>
    <property type="project" value="InterPro"/>
</dbReference>
<evidence type="ECO:0008006" key="5">
    <source>
        <dbReference type="Google" id="ProtNLM"/>
    </source>
</evidence>